<comment type="caution">
    <text evidence="4">The sequence shown here is derived from an EMBL/GenBank/DDBJ whole genome shotgun (WGS) entry which is preliminary data.</text>
</comment>
<evidence type="ECO:0000256" key="3">
    <source>
        <dbReference type="SAM" id="SignalP"/>
    </source>
</evidence>
<reference evidence="5" key="1">
    <citation type="journal article" date="2019" name="Int. J. Syst. Evol. Microbiol.">
        <title>The Global Catalogue of Microorganisms (GCM) 10K type strain sequencing project: providing services to taxonomists for standard genome sequencing and annotation.</title>
        <authorList>
            <consortium name="The Broad Institute Genomics Platform"/>
            <consortium name="The Broad Institute Genome Sequencing Center for Infectious Disease"/>
            <person name="Wu L."/>
            <person name="Ma J."/>
        </authorList>
    </citation>
    <scope>NUCLEOTIDE SEQUENCE [LARGE SCALE GENOMIC DNA]</scope>
    <source>
        <strain evidence="5">KCTC 23299</strain>
    </source>
</reference>
<name>A0ABW6A3M1_9BACT</name>
<evidence type="ECO:0000256" key="1">
    <source>
        <dbReference type="ARBA" id="ARBA00022801"/>
    </source>
</evidence>
<dbReference type="InterPro" id="IPR012341">
    <property type="entry name" value="6hp_glycosidase-like_sf"/>
</dbReference>
<dbReference type="EMBL" id="JBHUOZ010000002">
    <property type="protein sequence ID" value="MFD2919919.1"/>
    <property type="molecule type" value="Genomic_DNA"/>
</dbReference>
<sequence>MKRLPLLLLVITLFTASTAVQSQQKMADLIAANFQFAENQYKLLMQHVTPGKMPQRYEQANNNWVNMEIQWWCSGFYPGSLWYIYEQTGDSSIKKEAERALEVIKPNQFYTDHHDLGFMMYCSFGNAYRITGNEAYKQPILNAADALITRFRPGIPAIQSWNKSKKFNCPVIIDNMMNLELLEWAARNGGNKKGSEIARLHTETTTKNHYRPDYSSYHVIDYDTATGAVLQKRTHQGYADNSAWSRGQAWGLYGYVMMYRFTKNKAYLQQAQNIAGFILNHPRLPADKIPYWDYDAPNIPDAVRDVSAAAITASALLELGQYTKGKQKEKYLSDATTILRALDSDQYKAAPGTNGGFLLLHSTGALPFNSEIDVPLIYADYYFLEALKRYKDWYLK</sequence>
<gene>
    <name evidence="4" type="ORF">ACFS6H_09390</name>
</gene>
<comment type="similarity">
    <text evidence="2">Belongs to the glycosyl hydrolase 88 family.</text>
</comment>
<proteinExistence type="inferred from homology"/>
<dbReference type="Gene3D" id="1.50.10.10">
    <property type="match status" value="1"/>
</dbReference>
<evidence type="ECO:0000256" key="2">
    <source>
        <dbReference type="ARBA" id="ARBA00038358"/>
    </source>
</evidence>
<feature type="signal peptide" evidence="3">
    <location>
        <begin position="1"/>
        <end position="22"/>
    </location>
</feature>
<dbReference type="InterPro" id="IPR010905">
    <property type="entry name" value="Glyco_hydro_88"/>
</dbReference>
<protein>
    <submittedName>
        <fullName evidence="4">Glycoside hydrolase family 88 protein</fullName>
    </submittedName>
</protein>
<dbReference type="SUPFAM" id="SSF48208">
    <property type="entry name" value="Six-hairpin glycosidases"/>
    <property type="match status" value="1"/>
</dbReference>
<dbReference type="PANTHER" id="PTHR36845:SF1">
    <property type="entry name" value="HYDROLASE, PUTATIVE (AFU_ORTHOLOGUE AFUA_7G05090)-RELATED"/>
    <property type="match status" value="1"/>
</dbReference>
<dbReference type="Proteomes" id="UP001597511">
    <property type="component" value="Unassembled WGS sequence"/>
</dbReference>
<keyword evidence="3" id="KW-0732">Signal</keyword>
<dbReference type="InterPro" id="IPR008928">
    <property type="entry name" value="6-hairpin_glycosidase_sf"/>
</dbReference>
<evidence type="ECO:0000313" key="5">
    <source>
        <dbReference type="Proteomes" id="UP001597511"/>
    </source>
</evidence>
<dbReference type="GO" id="GO:0016787">
    <property type="term" value="F:hydrolase activity"/>
    <property type="evidence" value="ECO:0007669"/>
    <property type="project" value="UniProtKB-KW"/>
</dbReference>
<keyword evidence="5" id="KW-1185">Reference proteome</keyword>
<dbReference type="InterPro" id="IPR052369">
    <property type="entry name" value="UG_Glycosaminoglycan_Hydrolase"/>
</dbReference>
<evidence type="ECO:0000313" key="4">
    <source>
        <dbReference type="EMBL" id="MFD2919919.1"/>
    </source>
</evidence>
<keyword evidence="1 4" id="KW-0378">Hydrolase</keyword>
<organism evidence="4 5">
    <name type="scientific">Terrimonas rubra</name>
    <dbReference type="NCBI Taxonomy" id="1035890"/>
    <lineage>
        <taxon>Bacteria</taxon>
        <taxon>Pseudomonadati</taxon>
        <taxon>Bacteroidota</taxon>
        <taxon>Chitinophagia</taxon>
        <taxon>Chitinophagales</taxon>
        <taxon>Chitinophagaceae</taxon>
        <taxon>Terrimonas</taxon>
    </lineage>
</organism>
<feature type="chain" id="PRO_5045733752" evidence="3">
    <location>
        <begin position="23"/>
        <end position="396"/>
    </location>
</feature>
<dbReference type="RefSeq" id="WP_386097622.1">
    <property type="nucleotide sequence ID" value="NZ_JBHUOZ010000002.1"/>
</dbReference>
<dbReference type="Pfam" id="PF07470">
    <property type="entry name" value="Glyco_hydro_88"/>
    <property type="match status" value="1"/>
</dbReference>
<dbReference type="PANTHER" id="PTHR36845">
    <property type="entry name" value="HYDROLASE, PUTATIVE (AFU_ORTHOLOGUE AFUA_7G05090)-RELATED"/>
    <property type="match status" value="1"/>
</dbReference>
<accession>A0ABW6A3M1</accession>